<keyword evidence="8 18" id="KW-0812">Transmembrane</keyword>
<dbReference type="GO" id="GO:0008137">
    <property type="term" value="F:NADH dehydrogenase (ubiquinone) activity"/>
    <property type="evidence" value="ECO:0007669"/>
    <property type="project" value="UniProtKB-EC"/>
</dbReference>
<evidence type="ECO:0000256" key="6">
    <source>
        <dbReference type="ARBA" id="ARBA00022448"/>
    </source>
</evidence>
<keyword evidence="15 18" id="KW-0496">Mitochondrion</keyword>
<keyword evidence="6" id="KW-0813">Transport</keyword>
<dbReference type="GO" id="GO:0006120">
    <property type="term" value="P:mitochondrial electron transport, NADH to ubiquinone"/>
    <property type="evidence" value="ECO:0007669"/>
    <property type="project" value="InterPro"/>
</dbReference>
<evidence type="ECO:0000256" key="11">
    <source>
        <dbReference type="ARBA" id="ARBA00022982"/>
    </source>
</evidence>
<organism evidence="20">
    <name type="scientific">Hylurgops palliatus</name>
    <dbReference type="NCBI Taxonomy" id="202000"/>
    <lineage>
        <taxon>Eukaryota</taxon>
        <taxon>Metazoa</taxon>
        <taxon>Ecdysozoa</taxon>
        <taxon>Arthropoda</taxon>
        <taxon>Hexapoda</taxon>
        <taxon>Insecta</taxon>
        <taxon>Pterygota</taxon>
        <taxon>Neoptera</taxon>
        <taxon>Endopterygota</taxon>
        <taxon>Coleoptera</taxon>
        <taxon>Polyphaga</taxon>
        <taxon>Cucujiformia</taxon>
        <taxon>Curculionidae</taxon>
        <taxon>Scolytinae</taxon>
        <taxon>Hylurgops</taxon>
    </lineage>
</organism>
<evidence type="ECO:0000256" key="12">
    <source>
        <dbReference type="ARBA" id="ARBA00022989"/>
    </source>
</evidence>
<feature type="transmembrane region" description="Helical" evidence="18">
    <location>
        <begin position="303"/>
        <end position="330"/>
    </location>
</feature>
<keyword evidence="7 18" id="KW-0679">Respiratory chain</keyword>
<dbReference type="EC" id="7.1.1.2" evidence="4 18"/>
<keyword evidence="10 18" id="KW-1278">Translocase</keyword>
<dbReference type="PANTHER" id="PTHR46552">
    <property type="entry name" value="NADH-UBIQUINONE OXIDOREDUCTASE CHAIN 2"/>
    <property type="match status" value="1"/>
</dbReference>
<evidence type="ECO:0000256" key="18">
    <source>
        <dbReference type="RuleBase" id="RU003403"/>
    </source>
</evidence>
<gene>
    <name evidence="20" type="primary">nad2</name>
</gene>
<evidence type="ECO:0000256" key="16">
    <source>
        <dbReference type="ARBA" id="ARBA00023136"/>
    </source>
</evidence>
<evidence type="ECO:0000256" key="2">
    <source>
        <dbReference type="ARBA" id="ARBA00004448"/>
    </source>
</evidence>
<dbReference type="EMBL" id="KX035201">
    <property type="protein sequence ID" value="AOY39759.1"/>
    <property type="molecule type" value="Genomic_DNA"/>
</dbReference>
<evidence type="ECO:0000256" key="17">
    <source>
        <dbReference type="ARBA" id="ARBA00049551"/>
    </source>
</evidence>
<evidence type="ECO:0000256" key="5">
    <source>
        <dbReference type="ARBA" id="ARBA00021008"/>
    </source>
</evidence>
<evidence type="ECO:0000256" key="13">
    <source>
        <dbReference type="ARBA" id="ARBA00023027"/>
    </source>
</evidence>
<accession>A0A343A5D1</accession>
<dbReference type="PRINTS" id="PR01436">
    <property type="entry name" value="NADHDHGNASE2"/>
</dbReference>
<dbReference type="AlphaFoldDB" id="A0A343A5D1"/>
<comment type="function">
    <text evidence="1">Core subunit of the mitochondrial membrane respiratory chain NADH dehydrogenase (Complex I) that is believed to belong to the minimal assembly required for catalysis. Complex I functions in the transfer of electrons from NADH to the respiratory chain. The immediate electron acceptor for the enzyme is believed to be ubiquinone.</text>
</comment>
<evidence type="ECO:0000256" key="15">
    <source>
        <dbReference type="ARBA" id="ARBA00023128"/>
    </source>
</evidence>
<feature type="transmembrane region" description="Helical" evidence="18">
    <location>
        <begin position="84"/>
        <end position="106"/>
    </location>
</feature>
<evidence type="ECO:0000259" key="19">
    <source>
        <dbReference type="Pfam" id="PF00361"/>
    </source>
</evidence>
<dbReference type="InterPro" id="IPR001750">
    <property type="entry name" value="ND/Mrp_TM"/>
</dbReference>
<protein>
    <recommendedName>
        <fullName evidence="5 18">NADH-ubiquinone oxidoreductase chain 2</fullName>
        <ecNumber evidence="4 18">7.1.1.2</ecNumber>
    </recommendedName>
</protein>
<keyword evidence="14 18" id="KW-0830">Ubiquinone</keyword>
<dbReference type="Pfam" id="PF00361">
    <property type="entry name" value="Proton_antipo_M"/>
    <property type="match status" value="1"/>
</dbReference>
<feature type="domain" description="NADH:quinone oxidoreductase/Mrp antiporter transmembrane" evidence="19">
    <location>
        <begin position="16"/>
        <end position="278"/>
    </location>
</feature>
<feature type="transmembrane region" description="Helical" evidence="18">
    <location>
        <begin position="51"/>
        <end position="72"/>
    </location>
</feature>
<evidence type="ECO:0000313" key="20">
    <source>
        <dbReference type="EMBL" id="AOY39759.1"/>
    </source>
</evidence>
<proteinExistence type="inferred from homology"/>
<keyword evidence="9 18" id="KW-0999">Mitochondrion inner membrane</keyword>
<evidence type="ECO:0000256" key="3">
    <source>
        <dbReference type="ARBA" id="ARBA00007012"/>
    </source>
</evidence>
<evidence type="ECO:0000256" key="1">
    <source>
        <dbReference type="ARBA" id="ARBA00003257"/>
    </source>
</evidence>
<comment type="catalytic activity">
    <reaction evidence="17 18">
        <text>a ubiquinone + NADH + 5 H(+)(in) = a ubiquinol + NAD(+) + 4 H(+)(out)</text>
        <dbReference type="Rhea" id="RHEA:29091"/>
        <dbReference type="Rhea" id="RHEA-COMP:9565"/>
        <dbReference type="Rhea" id="RHEA-COMP:9566"/>
        <dbReference type="ChEBI" id="CHEBI:15378"/>
        <dbReference type="ChEBI" id="CHEBI:16389"/>
        <dbReference type="ChEBI" id="CHEBI:17976"/>
        <dbReference type="ChEBI" id="CHEBI:57540"/>
        <dbReference type="ChEBI" id="CHEBI:57945"/>
        <dbReference type="EC" id="7.1.1.2"/>
    </reaction>
</comment>
<geneLocation type="mitochondrion" evidence="20"/>
<evidence type="ECO:0000256" key="4">
    <source>
        <dbReference type="ARBA" id="ARBA00012944"/>
    </source>
</evidence>
<feature type="transmembrane region" description="Helical" evidence="18">
    <location>
        <begin position="262"/>
        <end position="283"/>
    </location>
</feature>
<keyword evidence="11 18" id="KW-0249">Electron transport</keyword>
<dbReference type="GO" id="GO:0005743">
    <property type="term" value="C:mitochondrial inner membrane"/>
    <property type="evidence" value="ECO:0007669"/>
    <property type="project" value="UniProtKB-SubCell"/>
</dbReference>
<feature type="transmembrane region" description="Helical" evidence="18">
    <location>
        <begin position="6"/>
        <end position="30"/>
    </location>
</feature>
<keyword evidence="13 18" id="KW-0520">NAD</keyword>
<name>A0A343A5D1_9CUCU</name>
<comment type="similarity">
    <text evidence="3 18">Belongs to the complex I subunit 2 family.</text>
</comment>
<reference evidence="20" key="1">
    <citation type="submission" date="2016-04" db="EMBL/GenBank/DDBJ databases">
        <title>Mitochondria of Scolytid beetles.</title>
        <authorList>
            <person name="Miller K."/>
            <person name="Linard B."/>
            <person name="Vogler A.P."/>
        </authorList>
    </citation>
    <scope>NUCLEOTIDE SEQUENCE</scope>
</reference>
<sequence>MFYTTTILGSLISISALSWLTAWVGLEMNLMSILPLMKTKKKNSSETMIKYFLTQAIASNLLLFSIITFTNLENFHPLENISTLLSMILSSSLLLKMGAAPFHFWLPEVISGSSWKMVMILLTWQKLAPMILLANSIINLMYIYSVIITSAFIGSLMGLNQTCLRKMMAYSSINHMSWMISTLFISFNSWLIYFSIYFIINLNIIVILNKFNLFNLTQMYNFFNFNKKMKLLFMMNFLSLGGLPPFLGFLPKWTTISQLINSSSYTLTLLLILTSLISLYFYLRIGFSSLTFWTSEHLNTRPAWHKGFMLTFNNFSSLSGLLIFSILFFLM</sequence>
<dbReference type="InterPro" id="IPR050175">
    <property type="entry name" value="Complex_I_Subunit_2"/>
</dbReference>
<feature type="transmembrane region" description="Helical" evidence="18">
    <location>
        <begin position="231"/>
        <end position="250"/>
    </location>
</feature>
<evidence type="ECO:0000256" key="9">
    <source>
        <dbReference type="ARBA" id="ARBA00022792"/>
    </source>
</evidence>
<feature type="transmembrane region" description="Helical" evidence="18">
    <location>
        <begin position="180"/>
        <end position="211"/>
    </location>
</feature>
<evidence type="ECO:0000256" key="14">
    <source>
        <dbReference type="ARBA" id="ARBA00023075"/>
    </source>
</evidence>
<comment type="subcellular location">
    <subcellularLocation>
        <location evidence="2 18">Mitochondrion inner membrane</location>
        <topology evidence="2 18">Multi-pass membrane protein</topology>
    </subcellularLocation>
</comment>
<evidence type="ECO:0000256" key="8">
    <source>
        <dbReference type="ARBA" id="ARBA00022692"/>
    </source>
</evidence>
<comment type="function">
    <text evidence="18">Core subunit of the mitochondrial membrane respiratory chain NADH dehydrogenase (Complex I) which catalyzes electron transfer from NADH through the respiratory chain, using ubiquinone as an electron acceptor. Essential for the catalytic activity and assembly of complex I.</text>
</comment>
<evidence type="ECO:0000256" key="10">
    <source>
        <dbReference type="ARBA" id="ARBA00022967"/>
    </source>
</evidence>
<evidence type="ECO:0000256" key="7">
    <source>
        <dbReference type="ARBA" id="ARBA00022660"/>
    </source>
</evidence>
<dbReference type="PANTHER" id="PTHR46552:SF1">
    <property type="entry name" value="NADH-UBIQUINONE OXIDOREDUCTASE CHAIN 2"/>
    <property type="match status" value="1"/>
</dbReference>
<dbReference type="InterPro" id="IPR003917">
    <property type="entry name" value="NADH_UbQ_OxRdtase_chain2"/>
</dbReference>
<keyword evidence="12 18" id="KW-1133">Transmembrane helix</keyword>
<keyword evidence="16 18" id="KW-0472">Membrane</keyword>